<protein>
    <submittedName>
        <fullName evidence="2">Putative ecdysteroid kinase</fullName>
    </submittedName>
</protein>
<feature type="domain" description="CHK kinase-like" evidence="1">
    <location>
        <begin position="121"/>
        <end position="314"/>
    </location>
</feature>
<keyword evidence="2" id="KW-0418">Kinase</keyword>
<sequence length="404" mass="48100">MQQDFLEHLLKSKESSDIVKVINIVNEPALNKGENFMSVIRRYKVTVLLNSGETRNIHLIVKSFPEEKEHCIFLEEIAFFKNEIQAYSQVLSKMKALMEEFSDKRDTLWCEMFGFVPYNQIILQDLKELQFYPMDRRKNLDYEHSKYLIKSLARFHAMSAILLKRNSVNVDDFEPYTFAKKKVVKLFFWSYLTTLAKAMETSWGNEWTDFVKPIKQITESVYDKLQELSSVNINRFNVINHGDTWTNNFLFKHLDGTNVPCGLKFLDYQITHYNSFAWDLTYFFYTSILPEIRRAKYVDLITFYHQELLENLKYFKYPNENIPTLTHIMEEMNRIKFYGFLLLTSIYPWTTSETDDPYDVEKALTNEKNPETAINIEIFTCSKYRKMVGNDLKEFIKNDFYINS</sequence>
<dbReference type="PANTHER" id="PTHR11012">
    <property type="entry name" value="PROTEIN KINASE-LIKE DOMAIN-CONTAINING"/>
    <property type="match status" value="1"/>
</dbReference>
<dbReference type="Gene3D" id="3.90.1200.10">
    <property type="match status" value="1"/>
</dbReference>
<proteinExistence type="evidence at transcript level"/>
<dbReference type="PANTHER" id="PTHR11012:SF56">
    <property type="entry name" value="CHK KINASE-LIKE DOMAIN-CONTAINING PROTEIN-RELATED"/>
    <property type="match status" value="1"/>
</dbReference>
<dbReference type="SUPFAM" id="SSF56112">
    <property type="entry name" value="Protein kinase-like (PK-like)"/>
    <property type="match status" value="1"/>
</dbReference>
<name>A0A023F7F6_TRIIF</name>
<dbReference type="SMART" id="SM00587">
    <property type="entry name" value="CHK"/>
    <property type="match status" value="1"/>
</dbReference>
<accession>A0A023F7F6</accession>
<dbReference type="InterPro" id="IPR015897">
    <property type="entry name" value="CHK_kinase-like"/>
</dbReference>
<dbReference type="InterPro" id="IPR011009">
    <property type="entry name" value="Kinase-like_dom_sf"/>
</dbReference>
<dbReference type="Pfam" id="PF02958">
    <property type="entry name" value="EcKL"/>
    <property type="match status" value="1"/>
</dbReference>
<dbReference type="AlphaFoldDB" id="A0A023F7F6"/>
<keyword evidence="2" id="KW-0808">Transferase</keyword>
<dbReference type="GO" id="GO:0016301">
    <property type="term" value="F:kinase activity"/>
    <property type="evidence" value="ECO:0007669"/>
    <property type="project" value="UniProtKB-KW"/>
</dbReference>
<organism evidence="2">
    <name type="scientific">Triatoma infestans</name>
    <name type="common">Assassin bug</name>
    <dbReference type="NCBI Taxonomy" id="30076"/>
    <lineage>
        <taxon>Eukaryota</taxon>
        <taxon>Metazoa</taxon>
        <taxon>Ecdysozoa</taxon>
        <taxon>Arthropoda</taxon>
        <taxon>Hexapoda</taxon>
        <taxon>Insecta</taxon>
        <taxon>Pterygota</taxon>
        <taxon>Neoptera</taxon>
        <taxon>Paraneoptera</taxon>
        <taxon>Hemiptera</taxon>
        <taxon>Heteroptera</taxon>
        <taxon>Panheteroptera</taxon>
        <taxon>Cimicomorpha</taxon>
        <taxon>Reduviidae</taxon>
        <taxon>Triatominae</taxon>
        <taxon>Triatoma</taxon>
    </lineage>
</organism>
<dbReference type="EMBL" id="GBBI01001578">
    <property type="protein sequence ID" value="JAC17134.1"/>
    <property type="molecule type" value="mRNA"/>
</dbReference>
<evidence type="ECO:0000313" key="2">
    <source>
        <dbReference type="EMBL" id="JAC17134.1"/>
    </source>
</evidence>
<dbReference type="InterPro" id="IPR004119">
    <property type="entry name" value="EcKL"/>
</dbReference>
<evidence type="ECO:0000259" key="1">
    <source>
        <dbReference type="SMART" id="SM00587"/>
    </source>
</evidence>
<reference evidence="2" key="1">
    <citation type="journal article" date="2014" name="PLoS Negl. Trop. Dis.">
        <title>An updated insight into the Sialotranscriptome of Triatoma infestans: developmental stage and geographic variations.</title>
        <authorList>
            <person name="Schwarz A."/>
            <person name="Medrano-Mercado N."/>
            <person name="Schaub G.A."/>
            <person name="Struchiner C.J."/>
            <person name="Bargues M.D."/>
            <person name="Levy M.Z."/>
            <person name="Ribeiro J.M."/>
        </authorList>
    </citation>
    <scope>NUCLEOTIDE SEQUENCE</scope>
    <source>
        <strain evidence="2">Chile</strain>
        <tissue evidence="2">Salivary glands</tissue>
    </source>
</reference>